<reference evidence="1 2" key="1">
    <citation type="submission" date="2021-06" db="EMBL/GenBank/DDBJ databases">
        <title>Caerostris extrusa draft genome.</title>
        <authorList>
            <person name="Kono N."/>
            <person name="Arakawa K."/>
        </authorList>
    </citation>
    <scope>NUCLEOTIDE SEQUENCE [LARGE SCALE GENOMIC DNA]</scope>
</reference>
<evidence type="ECO:0000313" key="1">
    <source>
        <dbReference type="EMBL" id="GIY40777.1"/>
    </source>
</evidence>
<gene>
    <name evidence="1" type="ORF">CEXT_463021</name>
</gene>
<protein>
    <submittedName>
        <fullName evidence="1">Uncharacterized protein</fullName>
    </submittedName>
</protein>
<evidence type="ECO:0000313" key="2">
    <source>
        <dbReference type="Proteomes" id="UP001054945"/>
    </source>
</evidence>
<dbReference type="Proteomes" id="UP001054945">
    <property type="component" value="Unassembled WGS sequence"/>
</dbReference>
<keyword evidence="2" id="KW-1185">Reference proteome</keyword>
<dbReference type="EMBL" id="BPLR01010658">
    <property type="protein sequence ID" value="GIY40777.1"/>
    <property type="molecule type" value="Genomic_DNA"/>
</dbReference>
<proteinExistence type="predicted"/>
<name>A0AAV4T5P3_CAEEX</name>
<accession>A0AAV4T5P3</accession>
<organism evidence="1 2">
    <name type="scientific">Caerostris extrusa</name>
    <name type="common">Bark spider</name>
    <name type="synonym">Caerostris bankana</name>
    <dbReference type="NCBI Taxonomy" id="172846"/>
    <lineage>
        <taxon>Eukaryota</taxon>
        <taxon>Metazoa</taxon>
        <taxon>Ecdysozoa</taxon>
        <taxon>Arthropoda</taxon>
        <taxon>Chelicerata</taxon>
        <taxon>Arachnida</taxon>
        <taxon>Araneae</taxon>
        <taxon>Araneomorphae</taxon>
        <taxon>Entelegynae</taxon>
        <taxon>Araneoidea</taxon>
        <taxon>Araneidae</taxon>
        <taxon>Caerostris</taxon>
    </lineage>
</organism>
<dbReference type="AlphaFoldDB" id="A0AAV4T5P3"/>
<comment type="caution">
    <text evidence="1">The sequence shown here is derived from an EMBL/GenBank/DDBJ whole genome shotgun (WGS) entry which is preliminary data.</text>
</comment>
<sequence length="81" mass="8997">MWEESGADKCNPTLNVGLYKTFEEYQFPFMPKSLPSRCPEDHNALEIPIGKQLSPKCSSKALCNSAHRNSYSSGCLTEPEG</sequence>